<dbReference type="OrthoDB" id="3260393at2759"/>
<evidence type="ECO:0000313" key="2">
    <source>
        <dbReference type="Proteomes" id="UP000054217"/>
    </source>
</evidence>
<sequence length="77" mass="8642">MIHAVIFTQDDVRCRGFCVGEQFVTSLHIEGNVVGASLASTPMARGRKRHSTLESWFPLRSFTDLKADSDERASSWK</sequence>
<reference evidence="2" key="2">
    <citation type="submission" date="2015-01" db="EMBL/GenBank/DDBJ databases">
        <title>Evolutionary Origins and Diversification of the Mycorrhizal Mutualists.</title>
        <authorList>
            <consortium name="DOE Joint Genome Institute"/>
            <consortium name="Mycorrhizal Genomics Consortium"/>
            <person name="Kohler A."/>
            <person name="Kuo A."/>
            <person name="Nagy L.G."/>
            <person name="Floudas D."/>
            <person name="Copeland A."/>
            <person name="Barry K.W."/>
            <person name="Cichocki N."/>
            <person name="Veneault-Fourrey C."/>
            <person name="LaButti K."/>
            <person name="Lindquist E.A."/>
            <person name="Lipzen A."/>
            <person name="Lundell T."/>
            <person name="Morin E."/>
            <person name="Murat C."/>
            <person name="Riley R."/>
            <person name="Ohm R."/>
            <person name="Sun H."/>
            <person name="Tunlid A."/>
            <person name="Henrissat B."/>
            <person name="Grigoriev I.V."/>
            <person name="Hibbett D.S."/>
            <person name="Martin F."/>
        </authorList>
    </citation>
    <scope>NUCLEOTIDE SEQUENCE [LARGE SCALE GENOMIC DNA]</scope>
    <source>
        <strain evidence="2">Marx 270</strain>
    </source>
</reference>
<evidence type="ECO:0000313" key="1">
    <source>
        <dbReference type="EMBL" id="KIN97990.1"/>
    </source>
</evidence>
<organism evidence="1 2">
    <name type="scientific">Pisolithus tinctorius Marx 270</name>
    <dbReference type="NCBI Taxonomy" id="870435"/>
    <lineage>
        <taxon>Eukaryota</taxon>
        <taxon>Fungi</taxon>
        <taxon>Dikarya</taxon>
        <taxon>Basidiomycota</taxon>
        <taxon>Agaricomycotina</taxon>
        <taxon>Agaricomycetes</taxon>
        <taxon>Agaricomycetidae</taxon>
        <taxon>Boletales</taxon>
        <taxon>Sclerodermatineae</taxon>
        <taxon>Pisolithaceae</taxon>
        <taxon>Pisolithus</taxon>
    </lineage>
</organism>
<dbReference type="AlphaFoldDB" id="A0A0C3NR52"/>
<dbReference type="Proteomes" id="UP000054217">
    <property type="component" value="Unassembled WGS sequence"/>
</dbReference>
<reference evidence="1 2" key="1">
    <citation type="submission" date="2014-04" db="EMBL/GenBank/DDBJ databases">
        <authorList>
            <consortium name="DOE Joint Genome Institute"/>
            <person name="Kuo A."/>
            <person name="Kohler A."/>
            <person name="Costa M.D."/>
            <person name="Nagy L.G."/>
            <person name="Floudas D."/>
            <person name="Copeland A."/>
            <person name="Barry K.W."/>
            <person name="Cichocki N."/>
            <person name="Veneault-Fourrey C."/>
            <person name="LaButti K."/>
            <person name="Lindquist E.A."/>
            <person name="Lipzen A."/>
            <person name="Lundell T."/>
            <person name="Morin E."/>
            <person name="Murat C."/>
            <person name="Sun H."/>
            <person name="Tunlid A."/>
            <person name="Henrissat B."/>
            <person name="Grigoriev I.V."/>
            <person name="Hibbett D.S."/>
            <person name="Martin F."/>
            <person name="Nordberg H.P."/>
            <person name="Cantor M.N."/>
            <person name="Hua S.X."/>
        </authorList>
    </citation>
    <scope>NUCLEOTIDE SEQUENCE [LARGE SCALE GENOMIC DNA]</scope>
    <source>
        <strain evidence="1 2">Marx 270</strain>
    </source>
</reference>
<dbReference type="HOGENOM" id="CLU_2639100_0_0_1"/>
<gene>
    <name evidence="1" type="ORF">M404DRAFT_1005673</name>
</gene>
<protein>
    <submittedName>
        <fullName evidence="1">Uncharacterized protein</fullName>
    </submittedName>
</protein>
<accession>A0A0C3NR52</accession>
<name>A0A0C3NR52_PISTI</name>
<dbReference type="InParanoid" id="A0A0C3NR52"/>
<proteinExistence type="predicted"/>
<keyword evidence="2" id="KW-1185">Reference proteome</keyword>
<dbReference type="EMBL" id="KN832020">
    <property type="protein sequence ID" value="KIN97990.1"/>
    <property type="molecule type" value="Genomic_DNA"/>
</dbReference>